<dbReference type="GO" id="GO:0030288">
    <property type="term" value="C:outer membrane-bounded periplasmic space"/>
    <property type="evidence" value="ECO:0007669"/>
    <property type="project" value="InterPro"/>
</dbReference>
<sequence length="177" mass="19883">MWRYLAPIAVFATLIPVFLIGLNRDPSELPSPFLNQPAPAFELTTLSDPEKTISNADYHGQTVLINVWATWCVGCRQEHGWLMELSARNEIPIYGLNWRDRREDALAWIAQLGNPYVASGFDGDGRVGIDWGVYGAPETFLVDANGVVVHKHLGPLNEQIWQRDFVPKIETARASRP</sequence>
<dbReference type="InterPro" id="IPR004799">
    <property type="entry name" value="Periplasmic_diS_OxRdtase_DsbE"/>
</dbReference>
<evidence type="ECO:0000256" key="4">
    <source>
        <dbReference type="ARBA" id="ARBA00023157"/>
    </source>
</evidence>
<dbReference type="GO" id="GO:0005886">
    <property type="term" value="C:plasma membrane"/>
    <property type="evidence" value="ECO:0007669"/>
    <property type="project" value="UniProtKB-SubCell"/>
</dbReference>
<dbReference type="STRING" id="1548547.BA177_09075"/>
<reference evidence="7 8" key="1">
    <citation type="submission" date="2016-06" db="EMBL/GenBank/DDBJ databases">
        <title>Complete genome sequence of a deep-branching marine Gamma Proteobacterium Woeseia oceani type strain XK5.</title>
        <authorList>
            <person name="Mu D."/>
            <person name="Du Z."/>
        </authorList>
    </citation>
    <scope>NUCLEOTIDE SEQUENCE [LARGE SCALE GENOMIC DNA]</scope>
    <source>
        <strain evidence="7 8">XK5</strain>
    </source>
</reference>
<dbReference type="PANTHER" id="PTHR42852">
    <property type="entry name" value="THIOL:DISULFIDE INTERCHANGE PROTEIN DSBE"/>
    <property type="match status" value="1"/>
</dbReference>
<protein>
    <submittedName>
        <fullName evidence="7">Thiol:disulfide interchange protein</fullName>
    </submittedName>
</protein>
<evidence type="ECO:0000313" key="8">
    <source>
        <dbReference type="Proteomes" id="UP000092695"/>
    </source>
</evidence>
<evidence type="ECO:0000256" key="2">
    <source>
        <dbReference type="ARBA" id="ARBA00007758"/>
    </source>
</evidence>
<keyword evidence="3" id="KW-0201">Cytochrome c-type biogenesis</keyword>
<dbReference type="OrthoDB" id="9788279at2"/>
<evidence type="ECO:0000256" key="5">
    <source>
        <dbReference type="ARBA" id="ARBA00023284"/>
    </source>
</evidence>
<gene>
    <name evidence="7" type="ORF">BA177_09075</name>
</gene>
<evidence type="ECO:0000259" key="6">
    <source>
        <dbReference type="PROSITE" id="PS51352"/>
    </source>
</evidence>
<dbReference type="InterPro" id="IPR036249">
    <property type="entry name" value="Thioredoxin-like_sf"/>
</dbReference>
<keyword evidence="5" id="KW-0676">Redox-active center</keyword>
<dbReference type="Pfam" id="PF08534">
    <property type="entry name" value="Redoxin"/>
    <property type="match status" value="1"/>
</dbReference>
<comment type="similarity">
    <text evidence="2">Belongs to the thioredoxin family. DsbE subfamily.</text>
</comment>
<dbReference type="KEGG" id="woc:BA177_09075"/>
<name>A0A193LFL9_9GAMM</name>
<dbReference type="Proteomes" id="UP000092695">
    <property type="component" value="Chromosome"/>
</dbReference>
<proteinExistence type="inferred from homology"/>
<dbReference type="InterPro" id="IPR050553">
    <property type="entry name" value="Thioredoxin_ResA/DsbE_sf"/>
</dbReference>
<keyword evidence="4" id="KW-1015">Disulfide bond</keyword>
<dbReference type="GO" id="GO:0017004">
    <property type="term" value="P:cytochrome complex assembly"/>
    <property type="evidence" value="ECO:0007669"/>
    <property type="project" value="UniProtKB-KW"/>
</dbReference>
<evidence type="ECO:0000313" key="7">
    <source>
        <dbReference type="EMBL" id="ANO51330.1"/>
    </source>
</evidence>
<dbReference type="RefSeq" id="WP_068615578.1">
    <property type="nucleotide sequence ID" value="NZ_CP016268.1"/>
</dbReference>
<feature type="domain" description="Thioredoxin" evidence="6">
    <location>
        <begin position="32"/>
        <end position="171"/>
    </location>
</feature>
<evidence type="ECO:0000256" key="1">
    <source>
        <dbReference type="ARBA" id="ARBA00004383"/>
    </source>
</evidence>
<dbReference type="PROSITE" id="PS51352">
    <property type="entry name" value="THIOREDOXIN_2"/>
    <property type="match status" value="1"/>
</dbReference>
<accession>A0A193LFL9</accession>
<comment type="subcellular location">
    <subcellularLocation>
        <location evidence="1">Cell inner membrane</location>
        <topology evidence="1">Single-pass membrane protein</topology>
        <orientation evidence="1">Periplasmic side</orientation>
    </subcellularLocation>
</comment>
<dbReference type="SUPFAM" id="SSF52833">
    <property type="entry name" value="Thioredoxin-like"/>
    <property type="match status" value="1"/>
</dbReference>
<keyword evidence="8" id="KW-1185">Reference proteome</keyword>
<dbReference type="GO" id="GO:0015036">
    <property type="term" value="F:disulfide oxidoreductase activity"/>
    <property type="evidence" value="ECO:0007669"/>
    <property type="project" value="InterPro"/>
</dbReference>
<dbReference type="Gene3D" id="3.40.30.10">
    <property type="entry name" value="Glutaredoxin"/>
    <property type="match status" value="1"/>
</dbReference>
<dbReference type="CDD" id="cd03010">
    <property type="entry name" value="TlpA_like_DsbE"/>
    <property type="match status" value="1"/>
</dbReference>
<organism evidence="7 8">
    <name type="scientific">Woeseia oceani</name>
    <dbReference type="NCBI Taxonomy" id="1548547"/>
    <lineage>
        <taxon>Bacteria</taxon>
        <taxon>Pseudomonadati</taxon>
        <taxon>Pseudomonadota</taxon>
        <taxon>Gammaproteobacteria</taxon>
        <taxon>Woeseiales</taxon>
        <taxon>Woeseiaceae</taxon>
        <taxon>Woeseia</taxon>
    </lineage>
</organism>
<dbReference type="PANTHER" id="PTHR42852:SF6">
    <property type="entry name" value="THIOL:DISULFIDE INTERCHANGE PROTEIN DSBE"/>
    <property type="match status" value="1"/>
</dbReference>
<dbReference type="EMBL" id="CP016268">
    <property type="protein sequence ID" value="ANO51330.1"/>
    <property type="molecule type" value="Genomic_DNA"/>
</dbReference>
<dbReference type="NCBIfam" id="TIGR00385">
    <property type="entry name" value="dsbE"/>
    <property type="match status" value="1"/>
</dbReference>
<evidence type="ECO:0000256" key="3">
    <source>
        <dbReference type="ARBA" id="ARBA00022748"/>
    </source>
</evidence>
<dbReference type="InterPro" id="IPR013766">
    <property type="entry name" value="Thioredoxin_domain"/>
</dbReference>
<dbReference type="AlphaFoldDB" id="A0A193LFL9"/>
<dbReference type="InterPro" id="IPR013740">
    <property type="entry name" value="Redoxin"/>
</dbReference>